<reference evidence="1 2" key="1">
    <citation type="submission" date="2022-05" db="EMBL/GenBank/DDBJ databases">
        <authorList>
            <consortium name="Genoscope - CEA"/>
            <person name="William W."/>
        </authorList>
    </citation>
    <scope>NUCLEOTIDE SEQUENCE [LARGE SCALE GENOMIC DNA]</scope>
</reference>
<proteinExistence type="predicted"/>
<dbReference type="Proteomes" id="UP001159427">
    <property type="component" value="Unassembled WGS sequence"/>
</dbReference>
<sequence length="387" mass="42410">MAKQVELSIRCVVKGYNECPFEANIGENVYAFKKRGERGNEEVLRMIQKGDGDAVEGKMMLARHSQLETHKNKAGWLPSNIQLLCKEEFMFPRDKGQEEATNGGSSLKNFKKPPVPSETVVANIVASDVREAMAIDTGNRLAKVITSHCIPTLHSTDLLPVEIIVLSKRDSEAKAELAVAAKVRKVLLSTASSAVNSKDAIIQEIEHQMQQSKTPRVPEIALKLACIIENPTEDNRYLTSIVSNFIQNNGVVSGKRWNDDVKDLFAIILDYGGPALVKIVSERLNGPSVMTSFRRARSTWTTPITLKEVSVERTAAFCESIGYRGPFSLAVDATAVIPTLRIKGNTVYGLATESDVIATSAQDVIDIVKNSNIEKAKQANAFTLVPL</sequence>
<keyword evidence="2" id="KW-1185">Reference proteome</keyword>
<evidence type="ECO:0000313" key="2">
    <source>
        <dbReference type="Proteomes" id="UP001159427"/>
    </source>
</evidence>
<accession>A0ABN8R9R4</accession>
<organism evidence="1 2">
    <name type="scientific">Porites evermanni</name>
    <dbReference type="NCBI Taxonomy" id="104178"/>
    <lineage>
        <taxon>Eukaryota</taxon>
        <taxon>Metazoa</taxon>
        <taxon>Cnidaria</taxon>
        <taxon>Anthozoa</taxon>
        <taxon>Hexacorallia</taxon>
        <taxon>Scleractinia</taxon>
        <taxon>Fungiina</taxon>
        <taxon>Poritidae</taxon>
        <taxon>Porites</taxon>
    </lineage>
</organism>
<name>A0ABN8R9R4_9CNID</name>
<comment type="caution">
    <text evidence="1">The sequence shown here is derived from an EMBL/GenBank/DDBJ whole genome shotgun (WGS) entry which is preliminary data.</text>
</comment>
<dbReference type="EMBL" id="CALNXI010001682">
    <property type="protein sequence ID" value="CAH3174840.1"/>
    <property type="molecule type" value="Genomic_DNA"/>
</dbReference>
<gene>
    <name evidence="1" type="ORF">PEVE_00009768</name>
</gene>
<evidence type="ECO:0000313" key="1">
    <source>
        <dbReference type="EMBL" id="CAH3174840.1"/>
    </source>
</evidence>
<protein>
    <submittedName>
        <fullName evidence="1">Uncharacterized protein</fullName>
    </submittedName>
</protein>